<gene>
    <name evidence="1" type="ORF">RHGRI_004248</name>
</gene>
<dbReference type="AlphaFoldDB" id="A0AAV6L7Y1"/>
<evidence type="ECO:0000313" key="2">
    <source>
        <dbReference type="Proteomes" id="UP000823749"/>
    </source>
</evidence>
<protein>
    <submittedName>
        <fullName evidence="1">Uncharacterized protein</fullName>
    </submittedName>
</protein>
<dbReference type="EMBL" id="JACTNZ010000002">
    <property type="protein sequence ID" value="KAG5561163.1"/>
    <property type="molecule type" value="Genomic_DNA"/>
</dbReference>
<sequence length="79" mass="7982">MEVVGCCARMSVEVAHGSGGAGFYSDGSGGSGAWQQQNGLALDVLGLRQGHVLRVLVTAMWRSSNGGASYHLGEATGAS</sequence>
<dbReference type="Proteomes" id="UP000823749">
    <property type="component" value="Chromosome 2"/>
</dbReference>
<proteinExistence type="predicted"/>
<keyword evidence="2" id="KW-1185">Reference proteome</keyword>
<organism evidence="1 2">
    <name type="scientific">Rhododendron griersonianum</name>
    <dbReference type="NCBI Taxonomy" id="479676"/>
    <lineage>
        <taxon>Eukaryota</taxon>
        <taxon>Viridiplantae</taxon>
        <taxon>Streptophyta</taxon>
        <taxon>Embryophyta</taxon>
        <taxon>Tracheophyta</taxon>
        <taxon>Spermatophyta</taxon>
        <taxon>Magnoliopsida</taxon>
        <taxon>eudicotyledons</taxon>
        <taxon>Gunneridae</taxon>
        <taxon>Pentapetalae</taxon>
        <taxon>asterids</taxon>
        <taxon>Ericales</taxon>
        <taxon>Ericaceae</taxon>
        <taxon>Ericoideae</taxon>
        <taxon>Rhodoreae</taxon>
        <taxon>Rhododendron</taxon>
    </lineage>
</organism>
<accession>A0AAV6L7Y1</accession>
<evidence type="ECO:0000313" key="1">
    <source>
        <dbReference type="EMBL" id="KAG5561163.1"/>
    </source>
</evidence>
<comment type="caution">
    <text evidence="1">The sequence shown here is derived from an EMBL/GenBank/DDBJ whole genome shotgun (WGS) entry which is preliminary data.</text>
</comment>
<reference evidence="1" key="1">
    <citation type="submission" date="2020-08" db="EMBL/GenBank/DDBJ databases">
        <title>Plant Genome Project.</title>
        <authorList>
            <person name="Zhang R.-G."/>
        </authorList>
    </citation>
    <scope>NUCLEOTIDE SEQUENCE</scope>
    <source>
        <strain evidence="1">WSP0</strain>
        <tissue evidence="1">Leaf</tissue>
    </source>
</reference>
<name>A0AAV6L7Y1_9ERIC</name>